<dbReference type="Proteomes" id="UP000319801">
    <property type="component" value="Unassembled WGS sequence"/>
</dbReference>
<dbReference type="OrthoDB" id="428658at2759"/>
<comment type="similarity">
    <text evidence="3">Belongs to the pseudouridine synthase RluA family.</text>
</comment>
<dbReference type="GO" id="GO:0009982">
    <property type="term" value="F:pseudouridine synthase activity"/>
    <property type="evidence" value="ECO:0007669"/>
    <property type="project" value="InterPro"/>
</dbReference>
<dbReference type="Pfam" id="PF00849">
    <property type="entry name" value="PseudoU_synth_2"/>
    <property type="match status" value="1"/>
</dbReference>
<evidence type="ECO:0000256" key="6">
    <source>
        <dbReference type="ARBA" id="ARBA00039953"/>
    </source>
</evidence>
<evidence type="ECO:0000256" key="1">
    <source>
        <dbReference type="ARBA" id="ARBA00001166"/>
    </source>
</evidence>
<dbReference type="CDD" id="cd02869">
    <property type="entry name" value="PseudoU_synth_RluA_like"/>
    <property type="match status" value="1"/>
</dbReference>
<comment type="catalytic activity">
    <reaction evidence="1">
        <text>a uridine in mRNA = a pseudouridine in mRNA</text>
        <dbReference type="Rhea" id="RHEA:56644"/>
        <dbReference type="Rhea" id="RHEA-COMP:14658"/>
        <dbReference type="Rhea" id="RHEA-COMP:14659"/>
        <dbReference type="ChEBI" id="CHEBI:65314"/>
        <dbReference type="ChEBI" id="CHEBI:65315"/>
    </reaction>
</comment>
<evidence type="ECO:0000256" key="5">
    <source>
        <dbReference type="ARBA" id="ARBA00036943"/>
    </source>
</evidence>
<organism evidence="9 10">
    <name type="scientific">Bagarius yarrelli</name>
    <name type="common">Goonch</name>
    <name type="synonym">Bagrus yarrelli</name>
    <dbReference type="NCBI Taxonomy" id="175774"/>
    <lineage>
        <taxon>Eukaryota</taxon>
        <taxon>Metazoa</taxon>
        <taxon>Chordata</taxon>
        <taxon>Craniata</taxon>
        <taxon>Vertebrata</taxon>
        <taxon>Euteleostomi</taxon>
        <taxon>Actinopterygii</taxon>
        <taxon>Neopterygii</taxon>
        <taxon>Teleostei</taxon>
        <taxon>Ostariophysi</taxon>
        <taxon>Siluriformes</taxon>
        <taxon>Sisoridae</taxon>
        <taxon>Sisorinae</taxon>
        <taxon>Bagarius</taxon>
    </lineage>
</organism>
<dbReference type="GO" id="GO:0001522">
    <property type="term" value="P:pseudouridine synthesis"/>
    <property type="evidence" value="ECO:0007669"/>
    <property type="project" value="InterPro"/>
</dbReference>
<dbReference type="InterPro" id="IPR050188">
    <property type="entry name" value="RluA_PseudoU_synthase"/>
</dbReference>
<dbReference type="SUPFAM" id="SSF55120">
    <property type="entry name" value="Pseudouridine synthase"/>
    <property type="match status" value="1"/>
</dbReference>
<accession>A0A556V855</accession>
<keyword evidence="4" id="KW-0413">Isomerase</keyword>
<comment type="catalytic activity">
    <reaction evidence="2">
        <text>uridine in 5S rRNA = pseudouridine in 5S rRNA</text>
        <dbReference type="Rhea" id="RHEA:47036"/>
        <dbReference type="Rhea" id="RHEA-COMP:11730"/>
        <dbReference type="Rhea" id="RHEA-COMP:11731"/>
        <dbReference type="ChEBI" id="CHEBI:65314"/>
        <dbReference type="ChEBI" id="CHEBI:65315"/>
    </reaction>
</comment>
<protein>
    <recommendedName>
        <fullName evidence="6">Pseudouridylate synthase RPUSD4, mitochondrial</fullName>
    </recommendedName>
    <alternativeName>
        <fullName evidence="7">RNA pseudouridylate synthase domain-containing protein 4</fullName>
    </alternativeName>
</protein>
<comment type="caution">
    <text evidence="9">The sequence shown here is derived from an EMBL/GenBank/DDBJ whole genome shotgun (WGS) entry which is preliminary data.</text>
</comment>
<dbReference type="EMBL" id="VCAZ01000150">
    <property type="protein sequence ID" value="TSY83929.1"/>
    <property type="molecule type" value="Genomic_DNA"/>
</dbReference>
<dbReference type="GO" id="GO:0003723">
    <property type="term" value="F:RNA binding"/>
    <property type="evidence" value="ECO:0007669"/>
    <property type="project" value="InterPro"/>
</dbReference>
<evidence type="ECO:0000256" key="2">
    <source>
        <dbReference type="ARBA" id="ARBA00001896"/>
    </source>
</evidence>
<evidence type="ECO:0000256" key="4">
    <source>
        <dbReference type="ARBA" id="ARBA00023235"/>
    </source>
</evidence>
<proteinExistence type="inferred from homology"/>
<comment type="catalytic activity">
    <reaction evidence="5">
        <text>a uridine in tRNA = a pseudouridine in tRNA</text>
        <dbReference type="Rhea" id="RHEA:54572"/>
        <dbReference type="Rhea" id="RHEA-COMP:13339"/>
        <dbReference type="Rhea" id="RHEA-COMP:13934"/>
        <dbReference type="ChEBI" id="CHEBI:65314"/>
        <dbReference type="ChEBI" id="CHEBI:65315"/>
    </reaction>
</comment>
<dbReference type="PANTHER" id="PTHR21600">
    <property type="entry name" value="MITOCHONDRIAL RNA PSEUDOURIDINE SYNTHASE"/>
    <property type="match status" value="1"/>
</dbReference>
<name>A0A556V855_BAGYA</name>
<sequence>MRHTDAVIRHRKLAVGGYSMLLWSIFGPGNAARLSGASRVNGNKTLSLAYVEDLIHAQRTGNTRIHYYAATRCSLRPGRNFGTVSERKEEEKMGASSENKRKLKALDIAEKVRREKEKKTDKTNKVPETPVQRNVAELKRFSQQLQTVHPNVFAKALSKSILYQDENLLAINKPYGVPVYSTGGVRNSIAESLPILAKIINGMKGGSGLHLCYNLEKDTTGVLFLARTEETAERIRQLIKSNQAENRYIPTEEEDGLVRIRAHRQALAAVTRYKVLDSSSGCSLVELQPITGVKHQLRVHMALALACPILGDHKYAHWNKLAPQKLPEGVLRRLGLEQSKTRHLPLHLHVRQITLPGVKGHHDLTVSCPLPKFFTTALKKLLIELPEKP</sequence>
<feature type="domain" description="Pseudouridine synthase RsuA/RluA-like" evidence="8">
    <location>
        <begin position="167"/>
        <end position="302"/>
    </location>
</feature>
<reference evidence="9 10" key="1">
    <citation type="journal article" date="2019" name="Genome Biol. Evol.">
        <title>Whole-Genome Sequencing of the Giant Devil Catfish, Bagarius yarrelli.</title>
        <authorList>
            <person name="Jiang W."/>
            <person name="Lv Y."/>
            <person name="Cheng L."/>
            <person name="Yang K."/>
            <person name="Chao B."/>
            <person name="Wang X."/>
            <person name="Li Y."/>
            <person name="Pan X."/>
            <person name="You X."/>
            <person name="Zhang Y."/>
            <person name="Yang J."/>
            <person name="Li J."/>
            <person name="Zhang X."/>
            <person name="Liu S."/>
            <person name="Sun C."/>
            <person name="Yang J."/>
            <person name="Shi Q."/>
        </authorList>
    </citation>
    <scope>NUCLEOTIDE SEQUENCE [LARGE SCALE GENOMIC DNA]</scope>
    <source>
        <strain evidence="9">JWS20170419001</strain>
        <tissue evidence="9">Muscle</tissue>
    </source>
</reference>
<dbReference type="InterPro" id="IPR020103">
    <property type="entry name" value="PsdUridine_synth_cat_dom_sf"/>
</dbReference>
<dbReference type="Gene3D" id="3.30.2350.10">
    <property type="entry name" value="Pseudouridine synthase"/>
    <property type="match status" value="2"/>
</dbReference>
<evidence type="ECO:0000256" key="7">
    <source>
        <dbReference type="ARBA" id="ARBA00041563"/>
    </source>
</evidence>
<gene>
    <name evidence="9" type="ORF">Baya_13866</name>
</gene>
<dbReference type="AlphaFoldDB" id="A0A556V855"/>
<keyword evidence="10" id="KW-1185">Reference proteome</keyword>
<dbReference type="PANTHER" id="PTHR21600:SF83">
    <property type="entry name" value="PSEUDOURIDYLATE SYNTHASE RPUSD4, MITOCHONDRIAL"/>
    <property type="match status" value="1"/>
</dbReference>
<evidence type="ECO:0000313" key="9">
    <source>
        <dbReference type="EMBL" id="TSY83929.1"/>
    </source>
</evidence>
<evidence type="ECO:0000313" key="10">
    <source>
        <dbReference type="Proteomes" id="UP000319801"/>
    </source>
</evidence>
<evidence type="ECO:0000256" key="3">
    <source>
        <dbReference type="ARBA" id="ARBA00010876"/>
    </source>
</evidence>
<dbReference type="InterPro" id="IPR006145">
    <property type="entry name" value="PsdUridine_synth_RsuA/RluA"/>
</dbReference>
<evidence type="ECO:0000259" key="8">
    <source>
        <dbReference type="Pfam" id="PF00849"/>
    </source>
</evidence>